<dbReference type="AlphaFoldDB" id="A0A810PRS8"/>
<dbReference type="Proteomes" id="UP000681343">
    <property type="component" value="Chromosome"/>
</dbReference>
<gene>
    <name evidence="1" type="ORF">MM35RIKEN_07560</name>
</gene>
<reference evidence="1" key="1">
    <citation type="submission" date="2020-09" db="EMBL/GenBank/DDBJ databases">
        <title>New species isolated from human feces.</title>
        <authorList>
            <person name="Kitahara M."/>
            <person name="Shigeno Y."/>
            <person name="Shime M."/>
            <person name="Matsumoto Y."/>
            <person name="Nakamura S."/>
            <person name="Motooka D."/>
            <person name="Fukuoka S."/>
            <person name="Nishikawa H."/>
            <person name="Benno Y."/>
        </authorList>
    </citation>
    <scope>NUCLEOTIDE SEQUENCE</scope>
    <source>
        <strain evidence="1">MM35</strain>
    </source>
</reference>
<keyword evidence="2" id="KW-1185">Reference proteome</keyword>
<evidence type="ECO:0000313" key="1">
    <source>
        <dbReference type="EMBL" id="BCK78564.1"/>
    </source>
</evidence>
<sequence>MAASVSGPVMGIELVEIKIMPPSGLMSEGGETVEKPSGFFRQKGCGLLRA</sequence>
<organism evidence="1 2">
    <name type="scientific">Vescimonas fastidiosa</name>
    <dbReference type="NCBI Taxonomy" id="2714353"/>
    <lineage>
        <taxon>Bacteria</taxon>
        <taxon>Bacillati</taxon>
        <taxon>Bacillota</taxon>
        <taxon>Clostridia</taxon>
        <taxon>Eubacteriales</taxon>
        <taxon>Oscillospiraceae</taxon>
        <taxon>Vescimonas</taxon>
    </lineage>
</organism>
<protein>
    <submittedName>
        <fullName evidence="1">Uncharacterized protein</fullName>
    </submittedName>
</protein>
<accession>A0A810PRS8</accession>
<proteinExistence type="predicted"/>
<evidence type="ECO:0000313" key="2">
    <source>
        <dbReference type="Proteomes" id="UP000681343"/>
    </source>
</evidence>
<dbReference type="EMBL" id="AP023415">
    <property type="protein sequence ID" value="BCK78564.1"/>
    <property type="molecule type" value="Genomic_DNA"/>
</dbReference>
<name>A0A810PRS8_9FIRM</name>
<dbReference type="KEGG" id="vfa:MM35RIKEN_07560"/>